<keyword evidence="5" id="KW-0472">Membrane</keyword>
<organism evidence="8 9">
    <name type="scientific">Vibrio quintilis</name>
    <dbReference type="NCBI Taxonomy" id="1117707"/>
    <lineage>
        <taxon>Bacteria</taxon>
        <taxon>Pseudomonadati</taxon>
        <taxon>Pseudomonadota</taxon>
        <taxon>Gammaproteobacteria</taxon>
        <taxon>Vibrionales</taxon>
        <taxon>Vibrionaceae</taxon>
        <taxon>Vibrio</taxon>
    </lineage>
</organism>
<evidence type="ECO:0000256" key="4">
    <source>
        <dbReference type="PROSITE-ProRule" id="PRU00284"/>
    </source>
</evidence>
<evidence type="ECO:0000256" key="3">
    <source>
        <dbReference type="ARBA" id="ARBA00029447"/>
    </source>
</evidence>
<dbReference type="PROSITE" id="PS50111">
    <property type="entry name" value="CHEMOTAXIS_TRANSDUC_2"/>
    <property type="match status" value="1"/>
</dbReference>
<gene>
    <name evidence="8" type="primary">pctB_7</name>
    <name evidence="8" type="ORF">VQ7734_02249</name>
</gene>
<evidence type="ECO:0000256" key="1">
    <source>
        <dbReference type="ARBA" id="ARBA00004370"/>
    </source>
</evidence>
<proteinExistence type="inferred from homology"/>
<keyword evidence="5" id="KW-1133">Transmembrane helix</keyword>
<protein>
    <submittedName>
        <fullName evidence="8">Methyl-accepting chemotaxis protein PctB</fullName>
    </submittedName>
</protein>
<feature type="transmembrane region" description="Helical" evidence="5">
    <location>
        <begin position="288"/>
        <end position="311"/>
    </location>
</feature>
<dbReference type="SUPFAM" id="SSF58104">
    <property type="entry name" value="Methyl-accepting chemotaxis protein (MCP) signaling domain"/>
    <property type="match status" value="1"/>
</dbReference>
<dbReference type="Pfam" id="PF00015">
    <property type="entry name" value="MCPsignal"/>
    <property type="match status" value="1"/>
</dbReference>
<name>A0A1M7YUX0_9VIBR</name>
<dbReference type="Proteomes" id="UP000184600">
    <property type="component" value="Unassembled WGS sequence"/>
</dbReference>
<sequence length="639" mass="69631">MMKQFGLKQLLIISVMVLVGVSVSVSSYVAYINEESSITNLIISNGEENVASKAQLVEVYLNEKIDGVRELGKLYKDQPFTGNTDQDYITLTKVFAGALNTGSSFIGFESNGDAFWNQTSDAWPDHKFNDDIRKMSYYQDGRKAIEPSVTDPYPDEADPNIYWLSIVQKTHSGVIGADMKLGFLNQIVKKATNAPGTEAFIMNHDSTVLASTAPSVAPGKTGNDLADLKSAVSKILSADHFRTDYTADGNERILFSHQITLADKHWYFVITLDKDVAYAALKSARNSAVISALIATFLSVVIAFFVIQVLYRPVLTLKETIMGLSRGDGDLTQRLKVESNDELGQMADGINRFIASLQEMMLEIQNVSSGLKDNVIRLKGQTEENSGILNQHVSETEQIATAIEEMNLTATSMASDAANTAELIQQADQSSEQSREILKRSQTTVSALIEDVDMASDNVQEMSNKTEGINTILTVISGIAEQTNLLALNAAIEAARAGEQGRGFAVVADEVRNLASRTKESTEEIEVALTELVKGTEVVVSSMTDTRQRCQETAEGSGDVTESLDTLMNYVGDINGLSTQIATAAEEQSSVTQELSSNMTALHDMVNVLNDNGQKTLTNVEEINQMNGRLTDIVGQFKL</sequence>
<feature type="domain" description="Methyl-accepting transducer" evidence="6">
    <location>
        <begin position="367"/>
        <end position="603"/>
    </location>
</feature>
<reference evidence="9" key="1">
    <citation type="submission" date="2016-12" db="EMBL/GenBank/DDBJ databases">
        <authorList>
            <person name="Rodrigo-Torres L."/>
            <person name="Arahal R.D."/>
            <person name="Lucena T."/>
        </authorList>
    </citation>
    <scope>NUCLEOTIDE SEQUENCE [LARGE SCALE GENOMIC DNA]</scope>
</reference>
<evidence type="ECO:0000256" key="5">
    <source>
        <dbReference type="SAM" id="Phobius"/>
    </source>
</evidence>
<dbReference type="Gene3D" id="1.10.287.950">
    <property type="entry name" value="Methyl-accepting chemotaxis protein"/>
    <property type="match status" value="1"/>
</dbReference>
<evidence type="ECO:0000259" key="7">
    <source>
        <dbReference type="PROSITE" id="PS50885"/>
    </source>
</evidence>
<dbReference type="CDD" id="cd18774">
    <property type="entry name" value="PDC2_HK_sensor"/>
    <property type="match status" value="1"/>
</dbReference>
<dbReference type="PROSITE" id="PS50885">
    <property type="entry name" value="HAMP"/>
    <property type="match status" value="1"/>
</dbReference>
<dbReference type="STRING" id="1117707.VQ7734_02249"/>
<dbReference type="SMART" id="SM00283">
    <property type="entry name" value="MA"/>
    <property type="match status" value="1"/>
</dbReference>
<dbReference type="InterPro" id="IPR003660">
    <property type="entry name" value="HAMP_dom"/>
</dbReference>
<dbReference type="EMBL" id="FRFG01000026">
    <property type="protein sequence ID" value="SHO56480.1"/>
    <property type="molecule type" value="Genomic_DNA"/>
</dbReference>
<comment type="similarity">
    <text evidence="3">Belongs to the methyl-accepting chemotaxis (MCP) protein family.</text>
</comment>
<dbReference type="GO" id="GO:0016020">
    <property type="term" value="C:membrane"/>
    <property type="evidence" value="ECO:0007669"/>
    <property type="project" value="UniProtKB-SubCell"/>
</dbReference>
<dbReference type="SMART" id="SM00304">
    <property type="entry name" value="HAMP"/>
    <property type="match status" value="1"/>
</dbReference>
<dbReference type="Pfam" id="PF00672">
    <property type="entry name" value="HAMP"/>
    <property type="match status" value="1"/>
</dbReference>
<keyword evidence="9" id="KW-1185">Reference proteome</keyword>
<dbReference type="PANTHER" id="PTHR32089">
    <property type="entry name" value="METHYL-ACCEPTING CHEMOTAXIS PROTEIN MCPB"/>
    <property type="match status" value="1"/>
</dbReference>
<dbReference type="CDD" id="cd06225">
    <property type="entry name" value="HAMP"/>
    <property type="match status" value="1"/>
</dbReference>
<dbReference type="GO" id="GO:0007165">
    <property type="term" value="P:signal transduction"/>
    <property type="evidence" value="ECO:0007669"/>
    <property type="project" value="UniProtKB-KW"/>
</dbReference>
<dbReference type="FunFam" id="1.10.287.950:FF:000001">
    <property type="entry name" value="Methyl-accepting chemotaxis sensory transducer"/>
    <property type="match status" value="1"/>
</dbReference>
<dbReference type="PANTHER" id="PTHR32089:SF55">
    <property type="entry name" value="METHYL ACCEPTING SENSORY TRANSDUCER WITH CACHE_2 SMALL MOLECULE BINDING DOMAIN"/>
    <property type="match status" value="1"/>
</dbReference>
<feature type="domain" description="HAMP" evidence="7">
    <location>
        <begin position="312"/>
        <end position="362"/>
    </location>
</feature>
<comment type="subcellular location">
    <subcellularLocation>
        <location evidence="1">Membrane</location>
    </subcellularLocation>
</comment>
<dbReference type="GO" id="GO:0006935">
    <property type="term" value="P:chemotaxis"/>
    <property type="evidence" value="ECO:0007669"/>
    <property type="project" value="UniProtKB-ARBA"/>
</dbReference>
<accession>A0A1M7YUX0</accession>
<dbReference type="CDD" id="cd11386">
    <property type="entry name" value="MCP_signal"/>
    <property type="match status" value="1"/>
</dbReference>
<keyword evidence="2 4" id="KW-0807">Transducer</keyword>
<dbReference type="InterPro" id="IPR004089">
    <property type="entry name" value="MCPsignal_dom"/>
</dbReference>
<evidence type="ECO:0000313" key="8">
    <source>
        <dbReference type="EMBL" id="SHO56480.1"/>
    </source>
</evidence>
<keyword evidence="5" id="KW-0812">Transmembrane</keyword>
<dbReference type="Gene3D" id="3.30.450.20">
    <property type="entry name" value="PAS domain"/>
    <property type="match status" value="2"/>
</dbReference>
<evidence type="ECO:0000313" key="9">
    <source>
        <dbReference type="Proteomes" id="UP000184600"/>
    </source>
</evidence>
<evidence type="ECO:0000256" key="2">
    <source>
        <dbReference type="ARBA" id="ARBA00023224"/>
    </source>
</evidence>
<evidence type="ECO:0000259" key="6">
    <source>
        <dbReference type="PROSITE" id="PS50111"/>
    </source>
</evidence>
<dbReference type="AlphaFoldDB" id="A0A1M7YUX0"/>